<evidence type="ECO:0000313" key="2">
    <source>
        <dbReference type="EMBL" id="PQQ00357.1"/>
    </source>
</evidence>
<reference evidence="2 3" key="1">
    <citation type="submission" date="2018-02" db="EMBL/GenBank/DDBJ databases">
        <title>Draft genome of wild Prunus yedoensis var. nudiflora.</title>
        <authorList>
            <person name="Baek S."/>
            <person name="Kim J.-H."/>
            <person name="Choi K."/>
            <person name="Kim G.-B."/>
            <person name="Cho A."/>
            <person name="Jang H."/>
            <person name="Shin C.-H."/>
            <person name="Yu H.-J."/>
            <person name="Mun J.-H."/>
        </authorList>
    </citation>
    <scope>NUCLEOTIDE SEQUENCE [LARGE SCALE GENOMIC DNA]</scope>
    <source>
        <strain evidence="3">cv. Jeju island</strain>
        <tissue evidence="2">Leaf</tissue>
    </source>
</reference>
<protein>
    <submittedName>
        <fullName evidence="2">Uncharacterized protein</fullName>
    </submittedName>
</protein>
<keyword evidence="1" id="KW-0472">Membrane</keyword>
<evidence type="ECO:0000256" key="1">
    <source>
        <dbReference type="SAM" id="Phobius"/>
    </source>
</evidence>
<gene>
    <name evidence="2" type="ORF">Pyn_18412</name>
</gene>
<keyword evidence="1" id="KW-1133">Transmembrane helix</keyword>
<sequence length="83" mass="8916">MKSSSTAIVLNGSQIVWCSSKLTGTVFRVAVTMGVWISSRCLGDWRLWMTLGGQWLASAWVVAGTLVVLGSGMSSPPFPRGFH</sequence>
<accession>A0A314Y4D7</accession>
<organism evidence="2 3">
    <name type="scientific">Prunus yedoensis var. nudiflora</name>
    <dbReference type="NCBI Taxonomy" id="2094558"/>
    <lineage>
        <taxon>Eukaryota</taxon>
        <taxon>Viridiplantae</taxon>
        <taxon>Streptophyta</taxon>
        <taxon>Embryophyta</taxon>
        <taxon>Tracheophyta</taxon>
        <taxon>Spermatophyta</taxon>
        <taxon>Magnoliopsida</taxon>
        <taxon>eudicotyledons</taxon>
        <taxon>Gunneridae</taxon>
        <taxon>Pentapetalae</taxon>
        <taxon>rosids</taxon>
        <taxon>fabids</taxon>
        <taxon>Rosales</taxon>
        <taxon>Rosaceae</taxon>
        <taxon>Amygdaloideae</taxon>
        <taxon>Amygdaleae</taxon>
        <taxon>Prunus</taxon>
    </lineage>
</organism>
<name>A0A314Y4D7_PRUYE</name>
<dbReference type="Proteomes" id="UP000250321">
    <property type="component" value="Unassembled WGS sequence"/>
</dbReference>
<comment type="caution">
    <text evidence="2">The sequence shown here is derived from an EMBL/GenBank/DDBJ whole genome shotgun (WGS) entry which is preliminary data.</text>
</comment>
<dbReference type="EMBL" id="PJQY01001705">
    <property type="protein sequence ID" value="PQQ00357.1"/>
    <property type="molecule type" value="Genomic_DNA"/>
</dbReference>
<evidence type="ECO:0000313" key="3">
    <source>
        <dbReference type="Proteomes" id="UP000250321"/>
    </source>
</evidence>
<keyword evidence="1" id="KW-0812">Transmembrane</keyword>
<dbReference type="AlphaFoldDB" id="A0A314Y4D7"/>
<feature type="transmembrane region" description="Helical" evidence="1">
    <location>
        <begin position="55"/>
        <end position="73"/>
    </location>
</feature>
<keyword evidence="3" id="KW-1185">Reference proteome</keyword>
<proteinExistence type="predicted"/>